<proteinExistence type="predicted"/>
<evidence type="ECO:0000313" key="2">
    <source>
        <dbReference type="Proteomes" id="UP001233264"/>
    </source>
</evidence>
<reference evidence="1 2" key="1">
    <citation type="submission" date="2023-03" db="EMBL/GenBank/DDBJ databases">
        <authorList>
            <person name="Menendez E."/>
            <person name="Kaur S."/>
            <person name="Flores-Felix J.D."/>
            <person name="diCenzo G.C."/>
            <person name="Peix A."/>
            <person name="Velazquez E."/>
        </authorList>
    </citation>
    <scope>NUCLEOTIDE SEQUENCE [LARGE SCALE GENOMIC DNA]</scope>
    <source>
        <strain evidence="1 2">CCBAU 71714</strain>
    </source>
</reference>
<protein>
    <recommendedName>
        <fullName evidence="3">Serine protease</fullName>
    </recommendedName>
</protein>
<dbReference type="RefSeq" id="WP_284718624.1">
    <property type="nucleotide sequence ID" value="NZ_CP120365.1"/>
</dbReference>
<name>A0ABY8T8W8_9HYPH</name>
<dbReference type="SUPFAM" id="SSF50494">
    <property type="entry name" value="Trypsin-like serine proteases"/>
    <property type="match status" value="1"/>
</dbReference>
<accession>A0ABY8T8W8</accession>
<evidence type="ECO:0000313" key="1">
    <source>
        <dbReference type="EMBL" id="WHS94242.1"/>
    </source>
</evidence>
<keyword evidence="2" id="KW-1185">Reference proteome</keyword>
<gene>
    <name evidence="1" type="ORF">PZL22_001948</name>
</gene>
<dbReference type="Proteomes" id="UP001233264">
    <property type="component" value="Chromosome"/>
</dbReference>
<dbReference type="EMBL" id="CP120365">
    <property type="protein sequence ID" value="WHS94242.1"/>
    <property type="molecule type" value="Genomic_DNA"/>
</dbReference>
<sequence>MANPTIPEGHPVPTVQAAAELMTGAYGDACREILKGCCFPVFWHEQSEQGSTVLHSGTVTVVRTQTRLFGITAAHVVSGYINDRLSKNVALFFYEKQMPGFQVIDSSDNHPSSRSLDVATIELDEDELALIGKPIIPLSFPFGVPEEGRGIMLAGYPGIDRVPTAAFELDFGLFTALGVARTVTHDQITWAVNREDSAPIRCNTLPPSHDLGGISGGPLIGWFETPAHIATYRLCAIISESRSDIENVVAKRVDCIDQDGKIHPPGIY</sequence>
<dbReference type="InterPro" id="IPR009003">
    <property type="entry name" value="Peptidase_S1_PA"/>
</dbReference>
<organism evidence="1 2">
    <name type="scientific">Sinorhizobium kummerowiae</name>
    <dbReference type="NCBI Taxonomy" id="158892"/>
    <lineage>
        <taxon>Bacteria</taxon>
        <taxon>Pseudomonadati</taxon>
        <taxon>Pseudomonadota</taxon>
        <taxon>Alphaproteobacteria</taxon>
        <taxon>Hyphomicrobiales</taxon>
        <taxon>Rhizobiaceae</taxon>
        <taxon>Sinorhizobium/Ensifer group</taxon>
        <taxon>Sinorhizobium</taxon>
    </lineage>
</organism>
<evidence type="ECO:0008006" key="3">
    <source>
        <dbReference type="Google" id="ProtNLM"/>
    </source>
</evidence>